<dbReference type="SMART" id="SM00393">
    <property type="entry name" value="R3H"/>
    <property type="match status" value="1"/>
</dbReference>
<comment type="domain">
    <text evidence="6">Has an N-terminal Jag-N domain and 2 RNA-binding domains (KH and R3H).</text>
</comment>
<dbReference type="EMBL" id="CP065938">
    <property type="protein sequence ID" value="UWX05244.1"/>
    <property type="molecule type" value="Genomic_DNA"/>
</dbReference>
<dbReference type="Gene3D" id="3.30.300.20">
    <property type="match status" value="1"/>
</dbReference>
<reference evidence="9" key="1">
    <citation type="submission" date="2020-12" db="EMBL/GenBank/DDBJ databases">
        <title>Taurinivorans muris gen. nov., sp. nov., fundamental and realized metabolic niche of a ubiquitous sulfidogenic bacterium in the murine intestine.</title>
        <authorList>
            <person name="Ye H."/>
            <person name="Hanson B.T."/>
            <person name="Loy A."/>
        </authorList>
    </citation>
    <scope>NUCLEOTIDE SEQUENCE</scope>
    <source>
        <strain evidence="9">LT0009</strain>
    </source>
</reference>
<evidence type="ECO:0000256" key="7">
    <source>
        <dbReference type="SAM" id="MobiDB-lite"/>
    </source>
</evidence>
<evidence type="ECO:0000256" key="3">
    <source>
        <dbReference type="ARBA" id="ARBA00022960"/>
    </source>
</evidence>
<dbReference type="InterPro" id="IPR038008">
    <property type="entry name" value="Jag_KH"/>
</dbReference>
<evidence type="ECO:0000313" key="9">
    <source>
        <dbReference type="EMBL" id="UWX05244.1"/>
    </source>
</evidence>
<dbReference type="Gene3D" id="3.30.1370.50">
    <property type="entry name" value="R3H-like domain"/>
    <property type="match status" value="1"/>
</dbReference>
<dbReference type="SUPFAM" id="SSF82708">
    <property type="entry name" value="R3H domain"/>
    <property type="match status" value="1"/>
</dbReference>
<feature type="domain" description="R3H" evidence="8">
    <location>
        <begin position="357"/>
        <end position="423"/>
    </location>
</feature>
<dbReference type="PANTHER" id="PTHR35800">
    <property type="entry name" value="PROTEIN JAG"/>
    <property type="match status" value="1"/>
</dbReference>
<keyword evidence="2 6" id="KW-0694">RNA-binding</keyword>
<gene>
    <name evidence="6" type="primary">khpB</name>
    <name evidence="6" type="synonym">eloR</name>
    <name evidence="9" type="ORF">JBF11_07225</name>
</gene>
<feature type="compositionally biased region" description="Basic and acidic residues" evidence="7">
    <location>
        <begin position="86"/>
        <end position="103"/>
    </location>
</feature>
<evidence type="ECO:0000259" key="8">
    <source>
        <dbReference type="PROSITE" id="PS51061"/>
    </source>
</evidence>
<evidence type="ECO:0000313" key="10">
    <source>
        <dbReference type="Proteomes" id="UP001058120"/>
    </source>
</evidence>
<keyword evidence="4 6" id="KW-0143">Chaperone</keyword>
<feature type="region of interest" description="Disordered" evidence="7">
    <location>
        <begin position="178"/>
        <end position="253"/>
    </location>
</feature>
<dbReference type="InterPro" id="IPR034079">
    <property type="entry name" value="R3H_KhpB"/>
</dbReference>
<dbReference type="CDD" id="cd02644">
    <property type="entry name" value="R3H_jag"/>
    <property type="match status" value="1"/>
</dbReference>
<evidence type="ECO:0000256" key="5">
    <source>
        <dbReference type="ARBA" id="ARBA00023316"/>
    </source>
</evidence>
<dbReference type="InterPro" id="IPR038247">
    <property type="entry name" value="Jag_N_dom_sf"/>
</dbReference>
<dbReference type="Pfam" id="PF01424">
    <property type="entry name" value="R3H"/>
    <property type="match status" value="1"/>
</dbReference>
<comment type="subcellular location">
    <subcellularLocation>
        <location evidence="6">Cytoplasm</location>
    </subcellularLocation>
</comment>
<keyword evidence="5 6" id="KW-0961">Cell wall biogenesis/degradation</keyword>
<dbReference type="SMART" id="SM01245">
    <property type="entry name" value="Jag_N"/>
    <property type="match status" value="1"/>
</dbReference>
<dbReference type="PANTHER" id="PTHR35800:SF1">
    <property type="entry name" value="RNA-BINDING PROTEIN KHPB"/>
    <property type="match status" value="1"/>
</dbReference>
<dbReference type="InterPro" id="IPR015946">
    <property type="entry name" value="KH_dom-like_a/b"/>
</dbReference>
<evidence type="ECO:0000256" key="6">
    <source>
        <dbReference type="HAMAP-Rule" id="MF_00867"/>
    </source>
</evidence>
<protein>
    <recommendedName>
        <fullName evidence="6">RNA-binding protein KhpB</fullName>
    </recommendedName>
    <alternativeName>
        <fullName evidence="6">RNA-binding protein EloR</fullName>
    </alternativeName>
</protein>
<comment type="subunit">
    <text evidence="6">Forms a complex with KhpA.</text>
</comment>
<dbReference type="Proteomes" id="UP001058120">
    <property type="component" value="Chromosome"/>
</dbReference>
<dbReference type="InterPro" id="IPR039247">
    <property type="entry name" value="KhpB"/>
</dbReference>
<dbReference type="InterPro" id="IPR036867">
    <property type="entry name" value="R3H_dom_sf"/>
</dbReference>
<evidence type="ECO:0000256" key="1">
    <source>
        <dbReference type="ARBA" id="ARBA00022490"/>
    </source>
</evidence>
<dbReference type="RefSeq" id="WP_334314813.1">
    <property type="nucleotide sequence ID" value="NZ_CP065938.1"/>
</dbReference>
<sequence>MSNFKEFQSKNIDQAIQDACAFFGTEREKLEIEIVEDAKMGVFGIIGARKAKIRARLASLSDFNMPGDEGKKQKPYNRNTKAKNRPAQEKTEYKKPRAEKQVFAEDEEEGESQKRFLAKIQAENAAHGEEELDEYQLEAMDREAMQKANLLGNMTEAEIIASGQYENRNGRYQRANSRFSRYPHNNHGRYEQRDNAYERGGKYAKYDRQEKSGRFEKTDRPRYDKYEKYDKTDRKSRYYQPKRPQNHAYSTIENSADYESVQLPRINLLELDQEKLKQTVRETVTALVRPIVGEITALEVNVEENRVLVKVESEDSGLLIGREGQHLAAVQYLAARIITTKMQVQVRIQLDTGDYHQRQDDRMQSLALMLADRLRKTGRSQSTRPMSAYQRRVIHLALQDEPDVQTRSVGDGVLKRVIIMKKRSDYNEVPEELTADQDRFEDDVFMADEKELD</sequence>
<dbReference type="Pfam" id="PF14804">
    <property type="entry name" value="Jag_N"/>
    <property type="match status" value="1"/>
</dbReference>
<keyword evidence="3 6" id="KW-0133">Cell shape</keyword>
<feature type="region of interest" description="Disordered" evidence="7">
    <location>
        <begin position="62"/>
        <end position="112"/>
    </location>
</feature>
<dbReference type="Pfam" id="PF13083">
    <property type="entry name" value="KH_KhpA-B"/>
    <property type="match status" value="1"/>
</dbReference>
<dbReference type="InterPro" id="IPR032782">
    <property type="entry name" value="KhpB_N"/>
</dbReference>
<feature type="region of interest" description="Jag_N domain" evidence="6">
    <location>
        <begin position="6"/>
        <end position="56"/>
    </location>
</feature>
<comment type="function">
    <text evidence="6">A probable RNA chaperone. Forms a complex with KhpA which binds to cellular RNA and controls its expression. Plays a role in peptidoglycan (PG) homeostasis and cell length regulation.</text>
</comment>
<name>A0ABY5Y0Z5_9BACT</name>
<proteinExistence type="inferred from homology"/>
<dbReference type="Gene3D" id="3.30.30.80">
    <property type="entry name" value="probable RNA-binding protein from clostridium symbiosum atcc 14940"/>
    <property type="match status" value="1"/>
</dbReference>
<evidence type="ECO:0000256" key="2">
    <source>
        <dbReference type="ARBA" id="ARBA00022884"/>
    </source>
</evidence>
<organism evidence="9 10">
    <name type="scientific">Taurinivorans muris</name>
    <dbReference type="NCBI Taxonomy" id="2787751"/>
    <lineage>
        <taxon>Bacteria</taxon>
        <taxon>Pseudomonadati</taxon>
        <taxon>Thermodesulfobacteriota</taxon>
        <taxon>Desulfovibrionia</taxon>
        <taxon>Desulfovibrionales</taxon>
        <taxon>Desulfovibrionaceae</taxon>
        <taxon>Taurinivorans</taxon>
    </lineage>
</organism>
<evidence type="ECO:0000256" key="4">
    <source>
        <dbReference type="ARBA" id="ARBA00023186"/>
    </source>
</evidence>
<feature type="compositionally biased region" description="Basic and acidic residues" evidence="7">
    <location>
        <begin position="188"/>
        <end position="236"/>
    </location>
</feature>
<keyword evidence="10" id="KW-1185">Reference proteome</keyword>
<dbReference type="HAMAP" id="MF_00867">
    <property type="entry name" value="KhpB"/>
    <property type="match status" value="1"/>
</dbReference>
<accession>A0ABY5Y0Z5</accession>
<comment type="similarity">
    <text evidence="6">Belongs to the KhpB RNA-binding protein family.</text>
</comment>
<dbReference type="CDD" id="cd02414">
    <property type="entry name" value="KH-II_Jag"/>
    <property type="match status" value="1"/>
</dbReference>
<dbReference type="PROSITE" id="PS51061">
    <property type="entry name" value="R3H"/>
    <property type="match status" value="1"/>
</dbReference>
<keyword evidence="1 6" id="KW-0963">Cytoplasm</keyword>
<dbReference type="InterPro" id="IPR001374">
    <property type="entry name" value="R3H_dom"/>
</dbReference>